<dbReference type="Pfam" id="PF02653">
    <property type="entry name" value="BPD_transp_2"/>
    <property type="match status" value="1"/>
</dbReference>
<reference evidence="7" key="1">
    <citation type="submission" date="2021-06" db="EMBL/GenBank/DDBJ databases">
        <title>Description of novel taxa of the family Lachnospiraceae.</title>
        <authorList>
            <person name="Chaplin A.V."/>
            <person name="Sokolova S.R."/>
            <person name="Pikina A.P."/>
            <person name="Korzhanova M."/>
            <person name="Belova V."/>
            <person name="Korostin D."/>
            <person name="Efimov B.A."/>
        </authorList>
    </citation>
    <scope>NUCLEOTIDE SEQUENCE</scope>
    <source>
        <strain evidence="7">ASD5720</strain>
    </source>
</reference>
<keyword evidence="4 6" id="KW-1133">Transmembrane helix</keyword>
<evidence type="ECO:0000313" key="8">
    <source>
        <dbReference type="Proteomes" id="UP000712157"/>
    </source>
</evidence>
<feature type="transmembrane region" description="Helical" evidence="6">
    <location>
        <begin position="160"/>
        <end position="182"/>
    </location>
</feature>
<keyword evidence="8" id="KW-1185">Reference proteome</keyword>
<feature type="transmembrane region" description="Helical" evidence="6">
    <location>
        <begin position="124"/>
        <end position="148"/>
    </location>
</feature>
<keyword evidence="3 6" id="KW-0812">Transmembrane</keyword>
<protein>
    <submittedName>
        <fullName evidence="7">ABC transporter permease</fullName>
    </submittedName>
</protein>
<accession>A0A949K276</accession>
<feature type="transmembrane region" description="Helical" evidence="6">
    <location>
        <begin position="12"/>
        <end position="33"/>
    </location>
</feature>
<dbReference type="InterPro" id="IPR001851">
    <property type="entry name" value="ABC_transp_permease"/>
</dbReference>
<evidence type="ECO:0000256" key="3">
    <source>
        <dbReference type="ARBA" id="ARBA00022692"/>
    </source>
</evidence>
<dbReference type="GO" id="GO:0005886">
    <property type="term" value="C:plasma membrane"/>
    <property type="evidence" value="ECO:0007669"/>
    <property type="project" value="UniProtKB-SubCell"/>
</dbReference>
<evidence type="ECO:0000256" key="4">
    <source>
        <dbReference type="ARBA" id="ARBA00022989"/>
    </source>
</evidence>
<gene>
    <name evidence="7" type="ORF">KTH89_15595</name>
</gene>
<organism evidence="7 8">
    <name type="scientific">Diplocloster agilis</name>
    <dbReference type="NCBI Taxonomy" id="2850323"/>
    <lineage>
        <taxon>Bacteria</taxon>
        <taxon>Bacillati</taxon>
        <taxon>Bacillota</taxon>
        <taxon>Clostridia</taxon>
        <taxon>Lachnospirales</taxon>
        <taxon>Lachnospiraceae</taxon>
        <taxon>Diplocloster</taxon>
    </lineage>
</organism>
<keyword evidence="5 6" id="KW-0472">Membrane</keyword>
<evidence type="ECO:0000256" key="2">
    <source>
        <dbReference type="ARBA" id="ARBA00022475"/>
    </source>
</evidence>
<feature type="transmembrane region" description="Helical" evidence="6">
    <location>
        <begin position="267"/>
        <end position="286"/>
    </location>
</feature>
<keyword evidence="2" id="KW-1003">Cell membrane</keyword>
<dbReference type="CDD" id="cd06579">
    <property type="entry name" value="TM_PBP1_transp_AraH_like"/>
    <property type="match status" value="1"/>
</dbReference>
<feature type="transmembrane region" description="Helical" evidence="6">
    <location>
        <begin position="45"/>
        <end position="64"/>
    </location>
</feature>
<name>A0A949K276_9FIRM</name>
<dbReference type="AlphaFoldDB" id="A0A949K276"/>
<dbReference type="GO" id="GO:0022857">
    <property type="term" value="F:transmembrane transporter activity"/>
    <property type="evidence" value="ECO:0007669"/>
    <property type="project" value="InterPro"/>
</dbReference>
<feature type="transmembrane region" description="Helical" evidence="6">
    <location>
        <begin position="211"/>
        <end position="231"/>
    </location>
</feature>
<sequence length="319" mass="33688">MNKKGNGGVSKVLSQFAILIALIILLIFFSVTTDGFLSTTNIFNIMRQVAVNGIAAVGMTMVIVTGGIDISVGSMMGVASVCCATLMVRGMHPVLAVLLVLLLGLAIGTAHGCFVYDIGLPPMIATLATMSILRGVTYIISGGLPVYGFPEGFNVIGQGYIGPVPVPVIIMVICFVIGWFILERTSFGRYVYGVGSNREASRLSGVNVRKVIYGVYGLCGMLAAMSGVVLLSRVNSGQPKAGESYEMDIITAVVLGGVSTNGGEGRIGNVIIGLLLMGVLLNGMVMMNIPDYYQRVVKGFVLLLAISYDKLSQKRANKK</sequence>
<comment type="caution">
    <text evidence="7">The sequence shown here is derived from an EMBL/GenBank/DDBJ whole genome shotgun (WGS) entry which is preliminary data.</text>
</comment>
<comment type="subcellular location">
    <subcellularLocation>
        <location evidence="1">Cell membrane</location>
        <topology evidence="1">Multi-pass membrane protein</topology>
    </subcellularLocation>
</comment>
<evidence type="ECO:0000313" key="7">
    <source>
        <dbReference type="EMBL" id="MBU9737967.1"/>
    </source>
</evidence>
<dbReference type="RefSeq" id="WP_238722294.1">
    <property type="nucleotide sequence ID" value="NZ_JAHQCW010000027.1"/>
</dbReference>
<dbReference type="Proteomes" id="UP000712157">
    <property type="component" value="Unassembled WGS sequence"/>
</dbReference>
<dbReference type="PANTHER" id="PTHR32196">
    <property type="entry name" value="ABC TRANSPORTER PERMEASE PROTEIN YPHD-RELATED-RELATED"/>
    <property type="match status" value="1"/>
</dbReference>
<evidence type="ECO:0000256" key="5">
    <source>
        <dbReference type="ARBA" id="ARBA00023136"/>
    </source>
</evidence>
<evidence type="ECO:0000256" key="6">
    <source>
        <dbReference type="SAM" id="Phobius"/>
    </source>
</evidence>
<evidence type="ECO:0000256" key="1">
    <source>
        <dbReference type="ARBA" id="ARBA00004651"/>
    </source>
</evidence>
<proteinExistence type="predicted"/>
<feature type="transmembrane region" description="Helical" evidence="6">
    <location>
        <begin position="95"/>
        <end position="118"/>
    </location>
</feature>
<dbReference type="EMBL" id="JAHQCW010000027">
    <property type="protein sequence ID" value="MBU9737967.1"/>
    <property type="molecule type" value="Genomic_DNA"/>
</dbReference>